<protein>
    <submittedName>
        <fullName evidence="1">Uncharacterized protein</fullName>
    </submittedName>
</protein>
<name>A0A5J5IQV4_9BACT</name>
<reference evidence="1 2" key="1">
    <citation type="submission" date="2019-09" db="EMBL/GenBank/DDBJ databases">
        <title>Draft genome sequence of Ginsengibacter sp. BR5-29.</title>
        <authorList>
            <person name="Im W.-T."/>
        </authorList>
    </citation>
    <scope>NUCLEOTIDE SEQUENCE [LARGE SCALE GENOMIC DNA]</scope>
    <source>
        <strain evidence="1 2">BR5-29</strain>
    </source>
</reference>
<evidence type="ECO:0000313" key="1">
    <source>
        <dbReference type="EMBL" id="KAA9041932.1"/>
    </source>
</evidence>
<evidence type="ECO:0000313" key="2">
    <source>
        <dbReference type="Proteomes" id="UP000326903"/>
    </source>
</evidence>
<dbReference type="EMBL" id="VYQF01000001">
    <property type="protein sequence ID" value="KAA9041932.1"/>
    <property type="molecule type" value="Genomic_DNA"/>
</dbReference>
<keyword evidence="2" id="KW-1185">Reference proteome</keyword>
<dbReference type="Proteomes" id="UP000326903">
    <property type="component" value="Unassembled WGS sequence"/>
</dbReference>
<gene>
    <name evidence="1" type="ORF">FW778_07930</name>
</gene>
<sequence>MSVAEMKKEINEKIDKLNEEQLKIILKVIEEASVEQKKAKFDAELFFEEVVLKYGNVLQKLAQ</sequence>
<dbReference type="AlphaFoldDB" id="A0A5J5IQV4"/>
<dbReference type="RefSeq" id="WP_150414061.1">
    <property type="nucleotide sequence ID" value="NZ_VYQF01000001.1"/>
</dbReference>
<comment type="caution">
    <text evidence="1">The sequence shown here is derived from an EMBL/GenBank/DDBJ whole genome shotgun (WGS) entry which is preliminary data.</text>
</comment>
<accession>A0A5J5IQV4</accession>
<proteinExistence type="predicted"/>
<organism evidence="1 2">
    <name type="scientific">Ginsengibacter hankyongi</name>
    <dbReference type="NCBI Taxonomy" id="2607284"/>
    <lineage>
        <taxon>Bacteria</taxon>
        <taxon>Pseudomonadati</taxon>
        <taxon>Bacteroidota</taxon>
        <taxon>Chitinophagia</taxon>
        <taxon>Chitinophagales</taxon>
        <taxon>Chitinophagaceae</taxon>
        <taxon>Ginsengibacter</taxon>
    </lineage>
</organism>